<dbReference type="Proteomes" id="UP001295469">
    <property type="component" value="Chromosome C07"/>
</dbReference>
<protein>
    <submittedName>
        <fullName evidence="1">(rape) hypothetical protein</fullName>
    </submittedName>
</protein>
<dbReference type="PANTHER" id="PTHR45084:SF1">
    <property type="entry name" value="ERAD-ASSOCIATED E3 UBIQUITIN-PROTEIN LIGASE COMPONENT HRD3A-RELATED"/>
    <property type="match status" value="1"/>
</dbReference>
<organism evidence="1">
    <name type="scientific">Brassica napus</name>
    <name type="common">Rape</name>
    <dbReference type="NCBI Taxonomy" id="3708"/>
    <lineage>
        <taxon>Eukaryota</taxon>
        <taxon>Viridiplantae</taxon>
        <taxon>Streptophyta</taxon>
        <taxon>Embryophyta</taxon>
        <taxon>Tracheophyta</taxon>
        <taxon>Spermatophyta</taxon>
        <taxon>Magnoliopsida</taxon>
        <taxon>eudicotyledons</taxon>
        <taxon>Gunneridae</taxon>
        <taxon>Pentapetalae</taxon>
        <taxon>rosids</taxon>
        <taxon>malvids</taxon>
        <taxon>Brassicales</taxon>
        <taxon>Brassicaceae</taxon>
        <taxon>Brassiceae</taxon>
        <taxon>Brassica</taxon>
    </lineage>
</organism>
<dbReference type="InterPro" id="IPR044623">
    <property type="entry name" value="HRD3"/>
</dbReference>
<name>A0A816LGR7_BRANA</name>
<reference evidence="1" key="1">
    <citation type="submission" date="2021-01" db="EMBL/GenBank/DDBJ databases">
        <authorList>
            <consortium name="Genoscope - CEA"/>
            <person name="William W."/>
        </authorList>
    </citation>
    <scope>NUCLEOTIDE SEQUENCE</scope>
</reference>
<dbReference type="GO" id="GO:0036503">
    <property type="term" value="P:ERAD pathway"/>
    <property type="evidence" value="ECO:0007669"/>
    <property type="project" value="InterPro"/>
</dbReference>
<evidence type="ECO:0000313" key="1">
    <source>
        <dbReference type="EMBL" id="CAF1951848.1"/>
    </source>
</evidence>
<proteinExistence type="predicted"/>
<gene>
    <name evidence="1" type="ORF">DARMORV10_C07P05430.1</name>
</gene>
<accession>A0A816LGR7</accession>
<feature type="non-terminal residue" evidence="1">
    <location>
        <position position="272"/>
    </location>
</feature>
<dbReference type="Gene3D" id="2.40.50.140">
    <property type="entry name" value="Nucleic acid-binding proteins"/>
    <property type="match status" value="1"/>
</dbReference>
<dbReference type="EMBL" id="HG994371">
    <property type="protein sequence ID" value="CAF1951848.1"/>
    <property type="molecule type" value="Genomic_DNA"/>
</dbReference>
<sequence length="272" mass="30287">EEAVEEIEAASSSGDPHSQSLMGFVYGTGMMREKSKSKFFLHHNFAAEGLSRGFSDIGVSSAERQCCGYVQDWTVLLLWSARFSKAVEKGEPRSMELILFPHLNTINIVTVGRLLCLWDSHNIKKNDEYMGISLLLLYEQQQLDLPSVSSLTPLWCCSGGLSRVDTMEGRKKKSSYQLENFTRSLPTPVNRQNKLIFSVRVVQENGLSFVSCTGCNRKLAKSLWCNRCVSPNAPGSSAVDDGKESATFVVFDREMIKLIKKEAKSGSCVDTF</sequence>
<dbReference type="PANTHER" id="PTHR45084">
    <property type="entry name" value="ERAD-ASSOCIATED E3 UBIQUITIN-PROTEIN LIGASE COMPONENT HRD3A-RELATED"/>
    <property type="match status" value="1"/>
</dbReference>
<dbReference type="InterPro" id="IPR012340">
    <property type="entry name" value="NA-bd_OB-fold"/>
</dbReference>
<dbReference type="AlphaFoldDB" id="A0A816LGR7"/>